<dbReference type="PANTHER" id="PTHR34467:SF1">
    <property type="entry name" value="OS05G0542300 PROTEIN"/>
    <property type="match status" value="1"/>
</dbReference>
<gene>
    <name evidence="2" type="ORF">HUJ06_013433</name>
</gene>
<dbReference type="EMBL" id="DUZY01000005">
    <property type="protein sequence ID" value="DAD39110.1"/>
    <property type="molecule type" value="Genomic_DNA"/>
</dbReference>
<evidence type="ECO:0000313" key="2">
    <source>
        <dbReference type="EMBL" id="DAD39110.1"/>
    </source>
</evidence>
<dbReference type="AlphaFoldDB" id="A0A822Z351"/>
<organism evidence="2 3">
    <name type="scientific">Nelumbo nucifera</name>
    <name type="common">Sacred lotus</name>
    <dbReference type="NCBI Taxonomy" id="4432"/>
    <lineage>
        <taxon>Eukaryota</taxon>
        <taxon>Viridiplantae</taxon>
        <taxon>Streptophyta</taxon>
        <taxon>Embryophyta</taxon>
        <taxon>Tracheophyta</taxon>
        <taxon>Spermatophyta</taxon>
        <taxon>Magnoliopsida</taxon>
        <taxon>Proteales</taxon>
        <taxon>Nelumbonaceae</taxon>
        <taxon>Nelumbo</taxon>
    </lineage>
</organism>
<comment type="caution">
    <text evidence="2">The sequence shown here is derived from an EMBL/GenBank/DDBJ whole genome shotgun (WGS) entry which is preliminary data.</text>
</comment>
<keyword evidence="3" id="KW-1185">Reference proteome</keyword>
<feature type="compositionally biased region" description="Gly residues" evidence="1">
    <location>
        <begin position="40"/>
        <end position="49"/>
    </location>
</feature>
<dbReference type="Proteomes" id="UP000607653">
    <property type="component" value="Unassembled WGS sequence"/>
</dbReference>
<reference evidence="2 3" key="1">
    <citation type="journal article" date="2020" name="Mol. Biol. Evol.">
        <title>Distinct Expression and Methylation Patterns for Genes with Different Fates following a Single Whole-Genome Duplication in Flowering Plants.</title>
        <authorList>
            <person name="Shi T."/>
            <person name="Rahmani R.S."/>
            <person name="Gugger P.F."/>
            <person name="Wang M."/>
            <person name="Li H."/>
            <person name="Zhang Y."/>
            <person name="Li Z."/>
            <person name="Wang Q."/>
            <person name="Van de Peer Y."/>
            <person name="Marchal K."/>
            <person name="Chen J."/>
        </authorList>
    </citation>
    <scope>NUCLEOTIDE SEQUENCE [LARGE SCALE GENOMIC DNA]</scope>
    <source>
        <tissue evidence="2">Leaf</tissue>
    </source>
</reference>
<evidence type="ECO:0000313" key="3">
    <source>
        <dbReference type="Proteomes" id="UP000607653"/>
    </source>
</evidence>
<dbReference type="PANTHER" id="PTHR34467">
    <property type="entry name" value="TRANSMEMBRANE PROTEIN"/>
    <property type="match status" value="1"/>
</dbReference>
<accession>A0A822Z351</accession>
<sequence>MKGIVHQVKTRKLMTADTVQDYDYPGPNPKHDPRNKGKPPVGGGGFRTP</sequence>
<protein>
    <submittedName>
        <fullName evidence="2">Uncharacterized protein</fullName>
    </submittedName>
</protein>
<proteinExistence type="predicted"/>
<name>A0A822Z351_NELNU</name>
<feature type="region of interest" description="Disordered" evidence="1">
    <location>
        <begin position="16"/>
        <end position="49"/>
    </location>
</feature>
<evidence type="ECO:0000256" key="1">
    <source>
        <dbReference type="SAM" id="MobiDB-lite"/>
    </source>
</evidence>